<gene>
    <name evidence="8" type="primary">mucBP</name>
    <name evidence="8" type="ordered locus">FI9785_1070</name>
</gene>
<feature type="region of interest" description="Disordered" evidence="5">
    <location>
        <begin position="2038"/>
        <end position="2067"/>
    </location>
</feature>
<evidence type="ECO:0000313" key="9">
    <source>
        <dbReference type="Proteomes" id="UP000002627"/>
    </source>
</evidence>
<dbReference type="HOGENOM" id="CLU_227128_0_0_9"/>
<evidence type="ECO:0000256" key="2">
    <source>
        <dbReference type="ARBA" id="ARBA00022525"/>
    </source>
</evidence>
<keyword evidence="4" id="KW-0572">Peptidoglycan-anchor</keyword>
<keyword evidence="6" id="KW-1133">Transmembrane helix</keyword>
<dbReference type="RefSeq" id="WP_012846226.1">
    <property type="nucleotide sequence ID" value="NC_013504.1"/>
</dbReference>
<name>D0R4C3_LACJF</name>
<feature type="compositionally biased region" description="Basic and acidic residues" evidence="5">
    <location>
        <begin position="2041"/>
        <end position="2057"/>
    </location>
</feature>
<dbReference type="InterPro" id="IPR041495">
    <property type="entry name" value="Mub_B2"/>
</dbReference>
<dbReference type="Gene3D" id="3.10.20.470">
    <property type="match status" value="2"/>
</dbReference>
<feature type="compositionally biased region" description="Basic and acidic residues" evidence="5">
    <location>
        <begin position="3346"/>
        <end position="3368"/>
    </location>
</feature>
<keyword evidence="1" id="KW-0134">Cell wall</keyword>
<keyword evidence="3" id="KW-0732">Signal</keyword>
<accession>D0R4C3</accession>
<feature type="region of interest" description="Disordered" evidence="5">
    <location>
        <begin position="2495"/>
        <end position="2534"/>
    </location>
</feature>
<dbReference type="Pfam" id="PF04650">
    <property type="entry name" value="YSIRK_signal"/>
    <property type="match status" value="1"/>
</dbReference>
<feature type="region of interest" description="Disordered" evidence="5">
    <location>
        <begin position="2798"/>
        <end position="2819"/>
    </location>
</feature>
<feature type="domain" description="Gram-positive cocci surface proteins LPxTG" evidence="7">
    <location>
        <begin position="3368"/>
        <end position="3401"/>
    </location>
</feature>
<evidence type="ECO:0000256" key="1">
    <source>
        <dbReference type="ARBA" id="ARBA00022512"/>
    </source>
</evidence>
<feature type="region of interest" description="Disordered" evidence="5">
    <location>
        <begin position="2941"/>
        <end position="2963"/>
    </location>
</feature>
<dbReference type="EMBL" id="FN298497">
    <property type="protein sequence ID" value="CAX66936.1"/>
    <property type="molecule type" value="Genomic_DNA"/>
</dbReference>
<feature type="compositionally biased region" description="Polar residues" evidence="5">
    <location>
        <begin position="44"/>
        <end position="53"/>
    </location>
</feature>
<reference evidence="8 9" key="1">
    <citation type="journal article" date="2009" name="J. Bacteriol.">
        <title>Complete genome sequence of Lactobacillus johnsonii FI9785, a competitive exclusion agent against pathogens in poultry.</title>
        <authorList>
            <person name="Wegmann U."/>
            <person name="Overweg K."/>
            <person name="Horn N."/>
            <person name="Goesmann A."/>
            <person name="Narbad A."/>
            <person name="Gasson M.J."/>
            <person name="Shearman C."/>
        </authorList>
    </citation>
    <scope>NUCLEOTIDE SEQUENCE [LARGE SCALE GENOMIC DNA]</scope>
    <source>
        <strain evidence="8 9">FI9785</strain>
    </source>
</reference>
<feature type="region of interest" description="Disordered" evidence="5">
    <location>
        <begin position="2339"/>
        <end position="2364"/>
    </location>
</feature>
<dbReference type="InterPro" id="IPR041558">
    <property type="entry name" value="MucBP_2"/>
</dbReference>
<evidence type="ECO:0000256" key="6">
    <source>
        <dbReference type="SAM" id="Phobius"/>
    </source>
</evidence>
<organism evidence="8 9">
    <name type="scientific">Lactobacillus johnsonii (strain FI9785)</name>
    <dbReference type="NCBI Taxonomy" id="633699"/>
    <lineage>
        <taxon>Bacteria</taxon>
        <taxon>Bacillati</taxon>
        <taxon>Bacillota</taxon>
        <taxon>Bacilli</taxon>
        <taxon>Lactobacillales</taxon>
        <taxon>Lactobacillaceae</taxon>
        <taxon>Lactobacillus</taxon>
    </lineage>
</organism>
<evidence type="ECO:0000259" key="7">
    <source>
        <dbReference type="PROSITE" id="PS50847"/>
    </source>
</evidence>
<proteinExistence type="predicted"/>
<feature type="region of interest" description="Disordered" evidence="5">
    <location>
        <begin position="3166"/>
        <end position="3186"/>
    </location>
</feature>
<dbReference type="Pfam" id="PF17966">
    <property type="entry name" value="Muc_B2"/>
    <property type="match status" value="8"/>
</dbReference>
<protein>
    <submittedName>
        <fullName evidence="8">Mucus binding protein</fullName>
    </submittedName>
</protein>
<feature type="compositionally biased region" description="Basic and acidic residues" evidence="5">
    <location>
        <begin position="54"/>
        <end position="69"/>
    </location>
</feature>
<evidence type="ECO:0000256" key="3">
    <source>
        <dbReference type="ARBA" id="ARBA00022729"/>
    </source>
</evidence>
<dbReference type="Proteomes" id="UP000002627">
    <property type="component" value="Chromosome"/>
</dbReference>
<feature type="compositionally biased region" description="Low complexity" evidence="5">
    <location>
        <begin position="2203"/>
        <end position="2216"/>
    </location>
</feature>
<feature type="transmembrane region" description="Helical" evidence="6">
    <location>
        <begin position="3377"/>
        <end position="3394"/>
    </location>
</feature>
<dbReference type="InterPro" id="IPR019931">
    <property type="entry name" value="LPXTG_anchor"/>
</dbReference>
<feature type="compositionally biased region" description="Basic and acidic residues" evidence="5">
    <location>
        <begin position="96"/>
        <end position="130"/>
    </location>
</feature>
<dbReference type="PROSITE" id="PS50847">
    <property type="entry name" value="GRAM_POS_ANCHORING"/>
    <property type="match status" value="1"/>
</dbReference>
<evidence type="ECO:0000256" key="4">
    <source>
        <dbReference type="ARBA" id="ARBA00023088"/>
    </source>
</evidence>
<feature type="region of interest" description="Disordered" evidence="5">
    <location>
        <begin position="44"/>
        <end position="143"/>
    </location>
</feature>
<dbReference type="Pfam" id="PF17965">
    <property type="entry name" value="MucBP_2"/>
    <property type="match status" value="2"/>
</dbReference>
<feature type="region of interest" description="Disordered" evidence="5">
    <location>
        <begin position="3282"/>
        <end position="3376"/>
    </location>
</feature>
<dbReference type="Gene3D" id="2.60.40.4300">
    <property type="match status" value="9"/>
</dbReference>
<feature type="compositionally biased region" description="Polar residues" evidence="5">
    <location>
        <begin position="2798"/>
        <end position="2815"/>
    </location>
</feature>
<feature type="compositionally biased region" description="Basic and acidic residues" evidence="5">
    <location>
        <begin position="3313"/>
        <end position="3335"/>
    </location>
</feature>
<dbReference type="NCBIfam" id="TIGR01167">
    <property type="entry name" value="LPXTG_anchor"/>
    <property type="match status" value="1"/>
</dbReference>
<keyword evidence="9" id="KW-1185">Reference proteome</keyword>
<dbReference type="KEGG" id="ljf:FI9785_1070"/>
<feature type="compositionally biased region" description="Polar residues" evidence="5">
    <location>
        <begin position="70"/>
        <end position="95"/>
    </location>
</feature>
<keyword evidence="6" id="KW-0472">Membrane</keyword>
<evidence type="ECO:0000256" key="5">
    <source>
        <dbReference type="SAM" id="MobiDB-lite"/>
    </source>
</evidence>
<feature type="region of interest" description="Disordered" evidence="5">
    <location>
        <begin position="2185"/>
        <end position="2231"/>
    </location>
</feature>
<dbReference type="NCBIfam" id="TIGR01168">
    <property type="entry name" value="YSIRK_signal"/>
    <property type="match status" value="1"/>
</dbReference>
<feature type="region of interest" description="Disordered" evidence="5">
    <location>
        <begin position="2639"/>
        <end position="2666"/>
    </location>
</feature>
<dbReference type="InterPro" id="IPR005877">
    <property type="entry name" value="YSIRK_signal_dom"/>
</dbReference>
<sequence>MLFNKHSETKQRFGIRKLTIGACSVLLSTLFLTVNNGQQVNAATGDTVTNADNNKTETDNESVTKENEATKTNNDSSVSLNKDATEVTNTSNGTDSTEKQKPEVEDKNGSAKVDDTKATEATEATEDKSSDNSSDQKLTEDKTANNKLAKATVNKLAVTTANNKLAKATVNKLAVTTANNELAKAAVDKLAATTDDSTPVLSQSTENGDMTLSISLPELSNKDYIPQTIKLNATNVNSGDKIVIKVKKSSAYGFAKENFPIGTVKESDQGDYRIFELDINTTGKFEYKITAKRTNNYQGQASPMQDTGVTTKDIQWSINGEDQAPLSFKQTIIPELISNGVSLAKATGDKNTDFTEVAPNEDYNFVYYMGENDGLVHDGSYMAGIVNSAVNYGTTITIPVPENFLLNQEVSDKANKERGLTDFTMTQDGMGKDVIITVPKGQSAQGWNSGGRYYTLTGKFVYDQIPEEPTTVTAKGDSVIDQIYTSDGQRITAKGKPFSVTISGKKGRPASGPLSLSVSGAISNNQLLLDSNPNNDPVAVNWFGYSNDYDNIENAKIKLDLADGLYVTGIKTPKDLGTVYNNIGNIQSYTYEMTLTNGQKITGTVKAGDIAKSTATTTDADNNQTIIGIRSIVFTPDTNTIGKDTKTDNLPNPGRIVDQEDRIDGKNPSNVFIALGHLSHTYDNGSQVKANDKLTSSITIFGSNFRPDRYNNNPIVSYTSSNIQTVFDTSQYKASLSTYGGQNSTNPGNQNAGGISLGDGDGRSNYDYIFEPIFYYVIPDNAVYSGGAISRLNSNGNESPVPVVTTYFVNGHQVVKLDYSNTNYYYNTKYGTNNGIPLDNVNNQTSNTRSWEIYAYSKDIPLLNNSYTSGKFLTPETAEKSGSTLKLDPSKFYYIGGGTWTINTASAVVLADAANGNKNPNGLYVQNGTSDDKGSDGMNFRVNVVNYDMTTDLKDLTAFINLPVKGYNNTTTNFFLSGPVDVPDGTVLYSTSSTDLPSGVGTKTPSTDNFLTKEQVEAKIASGEMSWADVKSIAVKYDTVKANSATKDIYIHGTDPDITKDAGKRVQLSWGLYGGNDMPPLVKKNASTIVISGSSTINTRLHYVDPEGKDQYVDVPTMSKTYKDNSDTMRDSDFNEKNIPASLIPKGYELVLQNGKAIKSIINNGGTTWATHAEDGSAQFGKVVLYNFDGDTVQFELTPKIDKATQTVTRTVHFVSDGDKPPKLPNDAYETATITELTNEVTGEKQYSATITAGGVTTDAPVVVGQDGQISISFPATTIPEVNKYYVVDSTKSEADAISPTFTFTKDGELPIENTVKYAPVKQELQVKVYDDDADDHNQALDTTETGATVDFIGNSGTAFPTDLKTNLEKLKQYYEGKNYIVKTLPVATGKFDNTPNGSGSDTQIQVLEVHLTHAKDVKTEYAKAVRNITYEGAGEQTPATKSDTFDNAFSRTITTDKVTRKDTISVWTGSHTFNSVNSPSVEGYHPDKASAGNIKATADSLNAADESTLAELLKTGVVVSDHVTYSPDKQEVKIRVYDDTTGSELSPVTAQTDIRKQGKDVEINLSGTSNEIIPTEFGNNIDLLKEYYQSKGYKFISHTLVPQHFDHTSNGSSETDSNPQYIDIHLEHDLSLEKETKTVTRTINYYDQDKKQLINDANKKVTEPQTVVQKVNFARYAVRDEVTNQIIGYATPDQVTVKDDHAQLAKKNGYTPVTGKASDARASFVVTPADSKFAGQINYDLSKYGYKAPTTINGDSFAQVAELTPLLTDANSIVNVYYREKVVTVTVDDPPTVGKKVPGTDAEFPPNEWSKLNATSTSTRTIHYVYDDNTFANGVDVSGKAVPGLNDIFQKVNFAQSAKINLVTGDVSYQGDWKAISSTTTNQQGEEVANQDNGSYAKVISPSSKNGYPELKGYTAHQEVVDASQATHGVDVGQVLVKYTANDSLVQIEYVDQDTGLALKVDTKNGKSGETFDYSTTDTIADYEKRGYELVHDGFTENDGNLNNKTFDSYDDVPDSQRPETINQKWKVTLKHKKITVTNDDPKDPDGKITTDKGYDHNYPTGVSETDLNNTVRRNISFIYTDKPEGSNQAFPTETQEVAYKRQATIDLVKLANGDSDAVSYSNWKPKEAGKESFDSYQVKPIKGYVANYELVPSADVHKDQDGKAENGQDVVVKYSPVGKIIPIDKDGNEIPNAPTPKYNNDPTDPTKTTTTDVPEIPGYHAEVPNVTPDNPLEDTKVVYVKNTQVIDLVYVDTKTNTTLTTQNDVAHGDSGSTIPTSVTDTLNSTIQSYLDKGYVIDPYKVSGTVPDTFDFSDQTADGADKEHQVVTIYLTHGTVTVTGNDPKTPGEPINPEDPNGSKYPSEAGKDNLVISSQNIIHYYDEAGNKLRDDKVTTDDSTLTREVTIDKVTSDVISTGKWTGGKEYENVNTPVVNGYYTDRVSAGASTVTPADADPNSGRVHNGVITNETTVIYHPMGHIIPIDKSGKKIPGAETPIFNNDPKDPTKASTTNSPIIPGYHLETPSDSAITPDEPGKDRPVVYVADTQELKVQVFDLDGDTPDEPLKTDKTGATVDFTGDSFTNFSSDVATNVDSLIKYYTDRGYLVKTKPSDEELSGKFDGDTTQTQYLKLQLVHDKVTVSGEDENTPAPDTPINENDPDSVKYPSDVSKDNLVISSQNIIHYYDEAGNKLRDDKVTTDDSTLTREVTIDKVTGDVISTGKWTGGKEYENVNTPVVNGYYTDRASAGASTVTPADADPNSGRVHNGVITNETTVIYHPMGHIIPIDKSGKKIPGAETPIFNNDPNDPTKGSTTNSPIIPGYHLETPSDSAITPDEPGKDRPVVYVADTQELKVQVFDLDGDTPDEPLKTDKTGATVDFTGDSFTNFSSDVATNVDSLIKYYTDRGYLVKTKPSDEELSGKFDGDTTQTQYLKLQLVHDKVTVSGEDENTPAPDTPINENDPDSVKYPSDVSKDNLVISSEVIIHYEGAGEKTPKDVIRTVDKTLTRTVTIDKVTGKVTNTSDWSSNTTEYESVLTPQIQGYTSDKVQVDKVSITKDNAGEAKNGKITYTFNVVYTPDKQQLILKVHDEDTQSYLGDPVIFDGYSDQEVGNSSVDKLEELKKKYLDLGYEIVEIPQLDKNYDDTQNVGGEPDKEPQFFVLKVKHRIVPVTPDDPKTPDDIIPDSNQNYPGGLTETDLSRTINRTIVVNFPSGTSQEIKQVVTYTRTATVDAVTKEVKYSAWTTKNSDWPEQVAPTVPGYAPDKDKVDLTYVPADGNDVTVEINYTADPETDEPTTPVTPSKPEKPAKPVNPTEPSKPEKPAKQTKPEVVKPVKETKGKQFYGSAQAKVDSKAARNVVDKNKANGTNDKKLPQTNGESNWQLSLLGVGVLALALLVLKKKRDDE</sequence>
<keyword evidence="2" id="KW-0964">Secreted</keyword>
<evidence type="ECO:0000313" key="8">
    <source>
        <dbReference type="EMBL" id="CAX66936.1"/>
    </source>
</evidence>
<keyword evidence="6" id="KW-0812">Transmembrane</keyword>